<dbReference type="EMBL" id="VFOR01000001">
    <property type="protein sequence ID" value="TQL62698.1"/>
    <property type="molecule type" value="Genomic_DNA"/>
</dbReference>
<reference evidence="1 2" key="1">
    <citation type="submission" date="2019-06" db="EMBL/GenBank/DDBJ databases">
        <title>Sequencing the genomes of 1000 actinobacteria strains.</title>
        <authorList>
            <person name="Klenk H.-P."/>
        </authorList>
    </citation>
    <scope>NUCLEOTIDE SEQUENCE [LARGE SCALE GENOMIC DNA]</scope>
    <source>
        <strain evidence="1 2">DSM 8251</strain>
    </source>
</reference>
<dbReference type="SFLD" id="SFLDS00003">
    <property type="entry name" value="Haloacid_Dehalogenase"/>
    <property type="match status" value="1"/>
</dbReference>
<dbReference type="Pfam" id="PF13419">
    <property type="entry name" value="HAD_2"/>
    <property type="match status" value="1"/>
</dbReference>
<evidence type="ECO:0000313" key="2">
    <source>
        <dbReference type="Proteomes" id="UP000316196"/>
    </source>
</evidence>
<evidence type="ECO:0000313" key="1">
    <source>
        <dbReference type="EMBL" id="TQL62698.1"/>
    </source>
</evidence>
<keyword evidence="2" id="KW-1185">Reference proteome</keyword>
<dbReference type="InterPro" id="IPR041492">
    <property type="entry name" value="HAD_2"/>
</dbReference>
<organism evidence="1 2">
    <name type="scientific">Propioniferax innocua</name>
    <dbReference type="NCBI Taxonomy" id="1753"/>
    <lineage>
        <taxon>Bacteria</taxon>
        <taxon>Bacillati</taxon>
        <taxon>Actinomycetota</taxon>
        <taxon>Actinomycetes</taxon>
        <taxon>Propionibacteriales</taxon>
        <taxon>Propionibacteriaceae</taxon>
        <taxon>Propioniferax</taxon>
    </lineage>
</organism>
<dbReference type="GO" id="GO:0005829">
    <property type="term" value="C:cytosol"/>
    <property type="evidence" value="ECO:0007669"/>
    <property type="project" value="TreeGrafter"/>
</dbReference>
<dbReference type="InterPro" id="IPR023214">
    <property type="entry name" value="HAD_sf"/>
</dbReference>
<sequence>MTLSKGQGQQRPVFVWDMDGTLIESGPSIMRGIRDAITDCGLLDPGPEAVSRCVGPPLAESLPRWCGVPAERVDEVIATYRAGTAHAEIASAPLFDGVLDVIDAATAAGHVHAIATSKPEVVARRIVAQKGLEARFIVVDGAAGDGHHVKADIVGRCLDDLRALGIDTRDAVMIGDRHYDMDSALAHGMRGAYAEWGYGHEPDEDRGFPRYATAHDFWNAERARF</sequence>
<accession>A0A542ZQR2</accession>
<dbReference type="InterPro" id="IPR050155">
    <property type="entry name" value="HAD-like_hydrolase_sf"/>
</dbReference>
<dbReference type="GO" id="GO:0004713">
    <property type="term" value="F:protein tyrosine kinase activity"/>
    <property type="evidence" value="ECO:0007669"/>
    <property type="project" value="TreeGrafter"/>
</dbReference>
<dbReference type="SFLD" id="SFLDG01129">
    <property type="entry name" value="C1.5:_HAD__Beta-PGM__Phosphata"/>
    <property type="match status" value="1"/>
</dbReference>
<dbReference type="Proteomes" id="UP000316196">
    <property type="component" value="Unassembled WGS sequence"/>
</dbReference>
<comment type="caution">
    <text evidence="1">The sequence shown here is derived from an EMBL/GenBank/DDBJ whole genome shotgun (WGS) entry which is preliminary data.</text>
</comment>
<dbReference type="PANTHER" id="PTHR43434:SF20">
    <property type="entry name" value="5'-NUCLEOTIDASE"/>
    <property type="match status" value="1"/>
</dbReference>
<proteinExistence type="predicted"/>
<dbReference type="OrthoDB" id="9797743at2"/>
<dbReference type="AlphaFoldDB" id="A0A542ZQR2"/>
<dbReference type="SUPFAM" id="SSF56784">
    <property type="entry name" value="HAD-like"/>
    <property type="match status" value="1"/>
</dbReference>
<dbReference type="RefSeq" id="WP_142092507.1">
    <property type="nucleotide sequence ID" value="NZ_BAAAMD010000001.1"/>
</dbReference>
<dbReference type="Gene3D" id="1.10.150.240">
    <property type="entry name" value="Putative phosphatase, domain 2"/>
    <property type="match status" value="1"/>
</dbReference>
<dbReference type="Gene3D" id="3.40.50.1000">
    <property type="entry name" value="HAD superfamily/HAD-like"/>
    <property type="match status" value="1"/>
</dbReference>
<protein>
    <submittedName>
        <fullName evidence="1">Phosphoglycolate phosphatase</fullName>
    </submittedName>
</protein>
<name>A0A542ZQR2_9ACTN</name>
<dbReference type="PANTHER" id="PTHR43434">
    <property type="entry name" value="PHOSPHOGLYCOLATE PHOSPHATASE"/>
    <property type="match status" value="1"/>
</dbReference>
<dbReference type="InterPro" id="IPR036412">
    <property type="entry name" value="HAD-like_sf"/>
</dbReference>
<gene>
    <name evidence="1" type="ORF">FB460_0484</name>
</gene>
<dbReference type="InterPro" id="IPR023198">
    <property type="entry name" value="PGP-like_dom2"/>
</dbReference>